<organism evidence="1">
    <name type="scientific">viral metagenome</name>
    <dbReference type="NCBI Taxonomy" id="1070528"/>
    <lineage>
        <taxon>unclassified sequences</taxon>
        <taxon>metagenomes</taxon>
        <taxon>organismal metagenomes</taxon>
    </lineage>
</organism>
<dbReference type="AlphaFoldDB" id="A0A6C0JTB0"/>
<sequence length="130" mass="15842">MESIVKVKDYVTKLEIDLQNHLNSKPKSFDWFWKDQKKQDKIELENFSEFADKKKIERFKTAQIISFNTKLDEHMEAIETYEAIRFKIVEDLAYMENHLRNMEAAFKRAEEDFYGNYTDKRYLMYLQFGE</sequence>
<protein>
    <submittedName>
        <fullName evidence="1">Uncharacterized protein</fullName>
    </submittedName>
</protein>
<proteinExistence type="predicted"/>
<reference evidence="1" key="1">
    <citation type="journal article" date="2020" name="Nature">
        <title>Giant virus diversity and host interactions through global metagenomics.</title>
        <authorList>
            <person name="Schulz F."/>
            <person name="Roux S."/>
            <person name="Paez-Espino D."/>
            <person name="Jungbluth S."/>
            <person name="Walsh D.A."/>
            <person name="Denef V.J."/>
            <person name="McMahon K.D."/>
            <person name="Konstantinidis K.T."/>
            <person name="Eloe-Fadrosh E.A."/>
            <person name="Kyrpides N.C."/>
            <person name="Woyke T."/>
        </authorList>
    </citation>
    <scope>NUCLEOTIDE SEQUENCE</scope>
    <source>
        <strain evidence="1">GVMAG-S-1041349-163</strain>
    </source>
</reference>
<name>A0A6C0JTB0_9ZZZZ</name>
<accession>A0A6C0JTB0</accession>
<dbReference type="EMBL" id="MN740685">
    <property type="protein sequence ID" value="QHU07667.1"/>
    <property type="molecule type" value="Genomic_DNA"/>
</dbReference>
<evidence type="ECO:0000313" key="1">
    <source>
        <dbReference type="EMBL" id="QHU07667.1"/>
    </source>
</evidence>